<dbReference type="EMBL" id="JAUFPT010000040">
    <property type="protein sequence ID" value="MDN3571577.1"/>
    <property type="molecule type" value="Genomic_DNA"/>
</dbReference>
<organism evidence="1 2">
    <name type="scientific">Methylobacterium longum</name>
    <dbReference type="NCBI Taxonomy" id="767694"/>
    <lineage>
        <taxon>Bacteria</taxon>
        <taxon>Pseudomonadati</taxon>
        <taxon>Pseudomonadota</taxon>
        <taxon>Alphaproteobacteria</taxon>
        <taxon>Hyphomicrobiales</taxon>
        <taxon>Methylobacteriaceae</taxon>
        <taxon>Methylobacterium</taxon>
    </lineage>
</organism>
<comment type="caution">
    <text evidence="1">The sequence shown here is derived from an EMBL/GenBank/DDBJ whole genome shotgun (WGS) entry which is preliminary data.</text>
</comment>
<evidence type="ECO:0000313" key="2">
    <source>
        <dbReference type="Proteomes" id="UP001244297"/>
    </source>
</evidence>
<keyword evidence="2" id="KW-1185">Reference proteome</keyword>
<dbReference type="Proteomes" id="UP001244297">
    <property type="component" value="Unassembled WGS sequence"/>
</dbReference>
<protein>
    <recommendedName>
        <fullName evidence="3">Cellulose biosynthesis protein BcsF</fullName>
    </recommendedName>
</protein>
<gene>
    <name evidence="1" type="ORF">QWZ18_13205</name>
</gene>
<proteinExistence type="predicted"/>
<dbReference type="RefSeq" id="WP_290355824.1">
    <property type="nucleotide sequence ID" value="NZ_JAUFPT010000040.1"/>
</dbReference>
<evidence type="ECO:0008006" key="3">
    <source>
        <dbReference type="Google" id="ProtNLM"/>
    </source>
</evidence>
<evidence type="ECO:0000313" key="1">
    <source>
        <dbReference type="EMBL" id="MDN3571577.1"/>
    </source>
</evidence>
<name>A0ABT8AP02_9HYPH</name>
<accession>A0ABT8AP02</accession>
<reference evidence="2" key="1">
    <citation type="journal article" date="2019" name="Int. J. Syst. Evol. Microbiol.">
        <title>The Global Catalogue of Microorganisms (GCM) 10K type strain sequencing project: providing services to taxonomists for standard genome sequencing and annotation.</title>
        <authorList>
            <consortium name="The Broad Institute Genomics Platform"/>
            <consortium name="The Broad Institute Genome Sequencing Center for Infectious Disease"/>
            <person name="Wu L."/>
            <person name="Ma J."/>
        </authorList>
    </citation>
    <scope>NUCLEOTIDE SEQUENCE [LARGE SCALE GENOMIC DNA]</scope>
    <source>
        <strain evidence="2">CECT 7806</strain>
    </source>
</reference>
<sequence length="47" mass="5124">MINTLLALLAVLTVMAVHAICKLLLLPFRILRGLFRHGAKPARVTTG</sequence>